<keyword evidence="2" id="KW-1185">Reference proteome</keyword>
<protein>
    <submittedName>
        <fullName evidence="1">Uncharacterized protein</fullName>
    </submittedName>
</protein>
<evidence type="ECO:0000313" key="1">
    <source>
        <dbReference type="EMBL" id="KAJ7725382.1"/>
    </source>
</evidence>
<evidence type="ECO:0000313" key="2">
    <source>
        <dbReference type="Proteomes" id="UP001215598"/>
    </source>
</evidence>
<sequence length="88" mass="9664">MRPDPPFPTFSLVLSQQTQSTPPSFLVYPWTPVTYHQPVVQAPQSTNATPTPPVALPPNTANTPTKVFRALYQLFAGLVAKLRARFAS</sequence>
<dbReference type="Proteomes" id="UP001215598">
    <property type="component" value="Unassembled WGS sequence"/>
</dbReference>
<dbReference type="EMBL" id="JARKIB010000195">
    <property type="protein sequence ID" value="KAJ7725382.1"/>
    <property type="molecule type" value="Genomic_DNA"/>
</dbReference>
<dbReference type="AlphaFoldDB" id="A0AAD7MNW5"/>
<proteinExistence type="predicted"/>
<organism evidence="1 2">
    <name type="scientific">Mycena metata</name>
    <dbReference type="NCBI Taxonomy" id="1033252"/>
    <lineage>
        <taxon>Eukaryota</taxon>
        <taxon>Fungi</taxon>
        <taxon>Dikarya</taxon>
        <taxon>Basidiomycota</taxon>
        <taxon>Agaricomycotina</taxon>
        <taxon>Agaricomycetes</taxon>
        <taxon>Agaricomycetidae</taxon>
        <taxon>Agaricales</taxon>
        <taxon>Marasmiineae</taxon>
        <taxon>Mycenaceae</taxon>
        <taxon>Mycena</taxon>
    </lineage>
</organism>
<accession>A0AAD7MNW5</accession>
<gene>
    <name evidence="1" type="ORF">B0H16DRAFT_1895162</name>
</gene>
<name>A0AAD7MNW5_9AGAR</name>
<reference evidence="1" key="1">
    <citation type="submission" date="2023-03" db="EMBL/GenBank/DDBJ databases">
        <title>Massive genome expansion in bonnet fungi (Mycena s.s.) driven by repeated elements and novel gene families across ecological guilds.</title>
        <authorList>
            <consortium name="Lawrence Berkeley National Laboratory"/>
            <person name="Harder C.B."/>
            <person name="Miyauchi S."/>
            <person name="Viragh M."/>
            <person name="Kuo A."/>
            <person name="Thoen E."/>
            <person name="Andreopoulos B."/>
            <person name="Lu D."/>
            <person name="Skrede I."/>
            <person name="Drula E."/>
            <person name="Henrissat B."/>
            <person name="Morin E."/>
            <person name="Kohler A."/>
            <person name="Barry K."/>
            <person name="LaButti K."/>
            <person name="Morin E."/>
            <person name="Salamov A."/>
            <person name="Lipzen A."/>
            <person name="Mereny Z."/>
            <person name="Hegedus B."/>
            <person name="Baldrian P."/>
            <person name="Stursova M."/>
            <person name="Weitz H."/>
            <person name="Taylor A."/>
            <person name="Grigoriev I.V."/>
            <person name="Nagy L.G."/>
            <person name="Martin F."/>
            <person name="Kauserud H."/>
        </authorList>
    </citation>
    <scope>NUCLEOTIDE SEQUENCE</scope>
    <source>
        <strain evidence="1">CBHHK182m</strain>
    </source>
</reference>
<comment type="caution">
    <text evidence="1">The sequence shown here is derived from an EMBL/GenBank/DDBJ whole genome shotgun (WGS) entry which is preliminary data.</text>
</comment>